<dbReference type="SMART" id="SM00382">
    <property type="entry name" value="AAA"/>
    <property type="match status" value="1"/>
</dbReference>
<keyword evidence="3 5" id="KW-0067">ATP-binding</keyword>
<keyword evidence="2" id="KW-0547">Nucleotide-binding</keyword>
<keyword evidence="6" id="KW-1185">Reference proteome</keyword>
<evidence type="ECO:0000256" key="2">
    <source>
        <dbReference type="ARBA" id="ARBA00022741"/>
    </source>
</evidence>
<evidence type="ECO:0000313" key="5">
    <source>
        <dbReference type="EMBL" id="QIL47116.1"/>
    </source>
</evidence>
<dbReference type="KEGG" id="vhy:G7082_00525"/>
<dbReference type="PANTHER" id="PTHR42939">
    <property type="entry name" value="ABC TRANSPORTER ATP-BINDING PROTEIN ALBC-RELATED"/>
    <property type="match status" value="1"/>
</dbReference>
<dbReference type="GO" id="GO:0005524">
    <property type="term" value="F:ATP binding"/>
    <property type="evidence" value="ECO:0007669"/>
    <property type="project" value="UniProtKB-KW"/>
</dbReference>
<dbReference type="PROSITE" id="PS50893">
    <property type="entry name" value="ABC_TRANSPORTER_2"/>
    <property type="match status" value="1"/>
</dbReference>
<dbReference type="Proteomes" id="UP000501747">
    <property type="component" value="Chromosome"/>
</dbReference>
<dbReference type="PANTHER" id="PTHR42939:SF1">
    <property type="entry name" value="ABC TRANSPORTER ATP-BINDING PROTEIN ALBC-RELATED"/>
    <property type="match status" value="1"/>
</dbReference>
<sequence>MEIRIDHVKKSYGVLEVLNIDEMIFESGKAYGVIGPNGAGKTTLFKSITNIIGDYQGNIYFGDVNVKENNSILSNVGIVLDGISVYKDRTGWFNIEYFSGLRGNFDPQKAEKLAMELEIAEFLHSKVKTYSYGMVKKLILLIALLHDPKILILDEPFRGLDAETVTWFKFYLKQMTRKGMTLIISSHVKNDIESLCQEVYVIKKGQLVKTIDLVGMTDQMLRDVLTTNQEAFIVILEQFNYYYQVRDNGIVRLNIQDDRWAEVKKTLIDQTIDITELSKVNILDGNLN</sequence>
<proteinExistence type="predicted"/>
<feature type="domain" description="ABC transporter" evidence="4">
    <location>
        <begin position="3"/>
        <end position="229"/>
    </location>
</feature>
<dbReference type="InterPro" id="IPR003593">
    <property type="entry name" value="AAA+_ATPase"/>
</dbReference>
<evidence type="ECO:0000256" key="3">
    <source>
        <dbReference type="ARBA" id="ARBA00022840"/>
    </source>
</evidence>
<dbReference type="AlphaFoldDB" id="A0A6G8AQ31"/>
<dbReference type="Pfam" id="PF00005">
    <property type="entry name" value="ABC_tran"/>
    <property type="match status" value="1"/>
</dbReference>
<evidence type="ECO:0000256" key="1">
    <source>
        <dbReference type="ARBA" id="ARBA00022448"/>
    </source>
</evidence>
<dbReference type="Gene3D" id="3.40.50.300">
    <property type="entry name" value="P-loop containing nucleotide triphosphate hydrolases"/>
    <property type="match status" value="1"/>
</dbReference>
<dbReference type="CDD" id="cd03230">
    <property type="entry name" value="ABC_DR_subfamily_A"/>
    <property type="match status" value="1"/>
</dbReference>
<dbReference type="InterPro" id="IPR051782">
    <property type="entry name" value="ABC_Transporter_VariousFunc"/>
</dbReference>
<keyword evidence="1" id="KW-0813">Transport</keyword>
<accession>A0A6G8AQ31</accession>
<dbReference type="InterPro" id="IPR003439">
    <property type="entry name" value="ABC_transporter-like_ATP-bd"/>
</dbReference>
<reference evidence="5 6" key="1">
    <citation type="submission" date="2020-03" db="EMBL/GenBank/DDBJ databases">
        <title>Vagococcus sp. nov., isolated from beetles.</title>
        <authorList>
            <person name="Hyun D.-W."/>
            <person name="Bae J.-W."/>
        </authorList>
    </citation>
    <scope>NUCLEOTIDE SEQUENCE [LARGE SCALE GENOMIC DNA]</scope>
    <source>
        <strain evidence="5 6">HDW17B</strain>
    </source>
</reference>
<evidence type="ECO:0000313" key="6">
    <source>
        <dbReference type="Proteomes" id="UP000501747"/>
    </source>
</evidence>
<gene>
    <name evidence="5" type="ORF">G7082_00525</name>
</gene>
<dbReference type="GO" id="GO:0016887">
    <property type="term" value="F:ATP hydrolysis activity"/>
    <property type="evidence" value="ECO:0007669"/>
    <property type="project" value="InterPro"/>
</dbReference>
<dbReference type="RefSeq" id="WP_166033228.1">
    <property type="nucleotide sequence ID" value="NZ_CP049887.1"/>
</dbReference>
<organism evidence="5 6">
    <name type="scientific">Vagococcus hydrophili</name>
    <dbReference type="NCBI Taxonomy" id="2714947"/>
    <lineage>
        <taxon>Bacteria</taxon>
        <taxon>Bacillati</taxon>
        <taxon>Bacillota</taxon>
        <taxon>Bacilli</taxon>
        <taxon>Lactobacillales</taxon>
        <taxon>Enterococcaceae</taxon>
        <taxon>Vagococcus</taxon>
    </lineage>
</organism>
<dbReference type="EMBL" id="CP049887">
    <property type="protein sequence ID" value="QIL47116.1"/>
    <property type="molecule type" value="Genomic_DNA"/>
</dbReference>
<dbReference type="SUPFAM" id="SSF52540">
    <property type="entry name" value="P-loop containing nucleoside triphosphate hydrolases"/>
    <property type="match status" value="1"/>
</dbReference>
<name>A0A6G8AQ31_9ENTE</name>
<protein>
    <submittedName>
        <fullName evidence="5">ABC transporter ATP-binding protein</fullName>
    </submittedName>
</protein>
<evidence type="ECO:0000259" key="4">
    <source>
        <dbReference type="PROSITE" id="PS50893"/>
    </source>
</evidence>
<dbReference type="InterPro" id="IPR027417">
    <property type="entry name" value="P-loop_NTPase"/>
</dbReference>